<dbReference type="InterPro" id="IPR029046">
    <property type="entry name" value="LolA/LolB/LppX"/>
</dbReference>
<reference evidence="3 4" key="1">
    <citation type="submission" date="2016-11" db="EMBL/GenBank/DDBJ databases">
        <authorList>
            <person name="Jaros S."/>
            <person name="Januszkiewicz K."/>
            <person name="Wedrychowicz H."/>
        </authorList>
    </citation>
    <scope>NUCLEOTIDE SEQUENCE [LARGE SCALE GENOMIC DNA]</scope>
    <source>
        <strain evidence="3 4">CGMCC 4.2025</strain>
    </source>
</reference>
<dbReference type="AlphaFoldDB" id="A0A1M6TMX3"/>
<sequence length="316" mass="32257">MSAVKGITGIRGGVAAGVAVASVLALAACGPLGTSADKSKDKPAATGAPASTAGKDSRSSGVAHAVDALDLVKKTTTGVHSAKVESDISIGSTVSMNSKGAIDWGHGLVGAMAITYTGGSAADSLRQAGVPATMSARYLPDAYYVNMGSVMATQLGGKHWIRYGYDDMAKLSNVAGSYMKDTIQNNNPVKSVDAALAAPNSRVVGTETVRGVRATHYTATVDVQAMVGSATHGMTAAERSQLKATLTKAGISSETVDLWVSKDNLPVEAVVTADTKTGLMKTTTYYSDFGTSVTARPPAASDTVDFADVMNKAKNN</sequence>
<dbReference type="Proteomes" id="UP000184111">
    <property type="component" value="Unassembled WGS sequence"/>
</dbReference>
<feature type="region of interest" description="Disordered" evidence="1">
    <location>
        <begin position="35"/>
        <end position="59"/>
    </location>
</feature>
<proteinExistence type="predicted"/>
<dbReference type="RefSeq" id="WP_073492349.1">
    <property type="nucleotide sequence ID" value="NZ_FRBI01000001.1"/>
</dbReference>
<dbReference type="EMBL" id="FRBI01000001">
    <property type="protein sequence ID" value="SHK58301.1"/>
    <property type="molecule type" value="Genomic_DNA"/>
</dbReference>
<evidence type="ECO:0000313" key="3">
    <source>
        <dbReference type="EMBL" id="SHK58301.1"/>
    </source>
</evidence>
<evidence type="ECO:0000313" key="4">
    <source>
        <dbReference type="Proteomes" id="UP000184111"/>
    </source>
</evidence>
<dbReference type="Gene3D" id="2.50.20.20">
    <property type="match status" value="1"/>
</dbReference>
<evidence type="ECO:0000256" key="1">
    <source>
        <dbReference type="SAM" id="MobiDB-lite"/>
    </source>
</evidence>
<dbReference type="STRING" id="310782.SAMN05216499_10198"/>
<protein>
    <recommendedName>
        <fullName evidence="5">Lipoprotein</fullName>
    </recommendedName>
</protein>
<dbReference type="SUPFAM" id="SSF89392">
    <property type="entry name" value="Prokaryotic lipoproteins and lipoprotein localization factors"/>
    <property type="match status" value="1"/>
</dbReference>
<gene>
    <name evidence="3" type="ORF">SAMN05216499_10198</name>
</gene>
<dbReference type="OrthoDB" id="3369896at2"/>
<keyword evidence="2" id="KW-0732">Signal</keyword>
<evidence type="ECO:0000256" key="2">
    <source>
        <dbReference type="SAM" id="SignalP"/>
    </source>
</evidence>
<accession>A0A1M6TMX3</accession>
<keyword evidence="4" id="KW-1185">Reference proteome</keyword>
<feature type="compositionally biased region" description="Low complexity" evidence="1">
    <location>
        <begin position="44"/>
        <end position="54"/>
    </location>
</feature>
<feature type="signal peptide" evidence="2">
    <location>
        <begin position="1"/>
        <end position="27"/>
    </location>
</feature>
<feature type="chain" id="PRO_5039661746" description="Lipoprotein" evidence="2">
    <location>
        <begin position="28"/>
        <end position="316"/>
    </location>
</feature>
<evidence type="ECO:0008006" key="5">
    <source>
        <dbReference type="Google" id="ProtNLM"/>
    </source>
</evidence>
<name>A0A1M6TMX3_9ACTN</name>
<organism evidence="3 4">
    <name type="scientific">Actinacidiphila paucisporea</name>
    <dbReference type="NCBI Taxonomy" id="310782"/>
    <lineage>
        <taxon>Bacteria</taxon>
        <taxon>Bacillati</taxon>
        <taxon>Actinomycetota</taxon>
        <taxon>Actinomycetes</taxon>
        <taxon>Kitasatosporales</taxon>
        <taxon>Streptomycetaceae</taxon>
        <taxon>Actinacidiphila</taxon>
    </lineage>
</organism>
<dbReference type="PROSITE" id="PS51257">
    <property type="entry name" value="PROKAR_LIPOPROTEIN"/>
    <property type="match status" value="1"/>
</dbReference>